<dbReference type="GO" id="GO:0008168">
    <property type="term" value="F:methyltransferase activity"/>
    <property type="evidence" value="ECO:0007669"/>
    <property type="project" value="UniProtKB-KW"/>
</dbReference>
<proteinExistence type="predicted"/>
<keyword evidence="1 3" id="KW-0489">Methyltransferase</keyword>
<reference evidence="3 4" key="1">
    <citation type="submission" date="2011-01" db="EMBL/GenBank/DDBJ databases">
        <title>Whole genome sequence of Caldisericum exile AZM16c01.</title>
        <authorList>
            <person name="Narita-Yamada S."/>
            <person name="Kawakoshi A."/>
            <person name="Nakamura S."/>
            <person name="Sasagawa M."/>
            <person name="Fukada J."/>
            <person name="Sekine M."/>
            <person name="Kato Y."/>
            <person name="Fukai R."/>
            <person name="Sasaki K."/>
            <person name="Hanamaki A."/>
            <person name="Narita H."/>
            <person name="Konno Y."/>
            <person name="Mori K."/>
            <person name="Yamazaki S."/>
            <person name="Suzuki K."/>
            <person name="Fujita N."/>
        </authorList>
    </citation>
    <scope>NUCLEOTIDE SEQUENCE [LARGE SCALE GENOMIC DNA]</scope>
    <source>
        <strain evidence="4">DSM 21853 / NBRC 104410 / AZM16c01</strain>
    </source>
</reference>
<dbReference type="PIRSF" id="PIRSF004553">
    <property type="entry name" value="CHP00095"/>
    <property type="match status" value="1"/>
</dbReference>
<dbReference type="KEGG" id="cex:CSE_07720"/>
<gene>
    <name evidence="3" type="ordered locus">CSE_07720</name>
</gene>
<evidence type="ECO:0000313" key="4">
    <source>
        <dbReference type="Proteomes" id="UP000004793"/>
    </source>
</evidence>
<dbReference type="EMBL" id="AP012051">
    <property type="protein sequence ID" value="BAL80898.1"/>
    <property type="molecule type" value="Genomic_DNA"/>
</dbReference>
<dbReference type="Pfam" id="PF03602">
    <property type="entry name" value="Cons_hypoth95"/>
    <property type="match status" value="1"/>
</dbReference>
<dbReference type="NCBIfam" id="TIGR00095">
    <property type="entry name" value="16S rRNA (guanine(966)-N(2))-methyltransferase RsmD"/>
    <property type="match status" value="1"/>
</dbReference>
<sequence>MRIVSGKFKGMEIISPPRNLELRPTSDRVREAIFDVIRFDITDKVFLDLFAGSGAVGIEAVSEGAKFVYFVENNKKAVDVIKKNIAKFGIREQCKILVRDVFKFLSDPQLEREVDFIFLDPPYKTHFASETLETLKNSSIVKKGSIIIAEHSEEEFLSEAYVGKVLLSKFKEKRYGKIVVSYFIRA</sequence>
<keyword evidence="4" id="KW-1185">Reference proteome</keyword>
<keyword evidence="2 3" id="KW-0808">Transferase</keyword>
<dbReference type="EC" id="2.1.1.-" evidence="3"/>
<name>A0A7U6JEX2_CALEA</name>
<dbReference type="InterPro" id="IPR002052">
    <property type="entry name" value="DNA_methylase_N6_adenine_CS"/>
</dbReference>
<dbReference type="CDD" id="cd02440">
    <property type="entry name" value="AdoMet_MTases"/>
    <property type="match status" value="1"/>
</dbReference>
<dbReference type="AlphaFoldDB" id="A0A7U6JEX2"/>
<protein>
    <submittedName>
        <fullName evidence="3">Methyltransferase</fullName>
        <ecNumber evidence="3">2.1.1.-</ecNumber>
    </submittedName>
</protein>
<dbReference type="InterPro" id="IPR004398">
    <property type="entry name" value="RNA_MeTrfase_RsmD"/>
</dbReference>
<evidence type="ECO:0000313" key="3">
    <source>
        <dbReference type="EMBL" id="BAL80898.1"/>
    </source>
</evidence>
<dbReference type="Gene3D" id="3.40.50.150">
    <property type="entry name" value="Vaccinia Virus protein VP39"/>
    <property type="match status" value="1"/>
</dbReference>
<evidence type="ECO:0000256" key="1">
    <source>
        <dbReference type="ARBA" id="ARBA00022603"/>
    </source>
</evidence>
<dbReference type="GO" id="GO:0031167">
    <property type="term" value="P:rRNA methylation"/>
    <property type="evidence" value="ECO:0007669"/>
    <property type="project" value="InterPro"/>
</dbReference>
<dbReference type="RefSeq" id="WP_014453301.1">
    <property type="nucleotide sequence ID" value="NC_017096.1"/>
</dbReference>
<dbReference type="InterPro" id="IPR029063">
    <property type="entry name" value="SAM-dependent_MTases_sf"/>
</dbReference>
<dbReference type="PANTHER" id="PTHR43542">
    <property type="entry name" value="METHYLTRANSFERASE"/>
    <property type="match status" value="1"/>
</dbReference>
<dbReference type="OrthoDB" id="9803017at2"/>
<dbReference type="GO" id="GO:0003676">
    <property type="term" value="F:nucleic acid binding"/>
    <property type="evidence" value="ECO:0007669"/>
    <property type="project" value="InterPro"/>
</dbReference>
<dbReference type="Proteomes" id="UP000004793">
    <property type="component" value="Chromosome"/>
</dbReference>
<accession>A0A7U6JEX2</accession>
<evidence type="ECO:0000256" key="2">
    <source>
        <dbReference type="ARBA" id="ARBA00022679"/>
    </source>
</evidence>
<dbReference type="PROSITE" id="PS00092">
    <property type="entry name" value="N6_MTASE"/>
    <property type="match status" value="1"/>
</dbReference>
<dbReference type="SUPFAM" id="SSF53335">
    <property type="entry name" value="S-adenosyl-L-methionine-dependent methyltransferases"/>
    <property type="match status" value="1"/>
</dbReference>
<organism evidence="3 4">
    <name type="scientific">Caldisericum exile (strain DSM 21853 / NBRC 104410 / AZM16c01)</name>
    <dbReference type="NCBI Taxonomy" id="511051"/>
    <lineage>
        <taxon>Bacteria</taxon>
        <taxon>Pseudomonadati</taxon>
        <taxon>Caldisericota/Cryosericota group</taxon>
        <taxon>Caldisericota</taxon>
        <taxon>Caldisericia</taxon>
        <taxon>Caldisericales</taxon>
        <taxon>Caldisericaceae</taxon>
        <taxon>Caldisericum</taxon>
    </lineage>
</organism>
<dbReference type="PANTHER" id="PTHR43542:SF1">
    <property type="entry name" value="METHYLTRANSFERASE"/>
    <property type="match status" value="1"/>
</dbReference>